<feature type="compositionally biased region" description="Basic and acidic residues" evidence="1">
    <location>
        <begin position="658"/>
        <end position="672"/>
    </location>
</feature>
<feature type="compositionally biased region" description="Polar residues" evidence="1">
    <location>
        <begin position="629"/>
        <end position="638"/>
    </location>
</feature>
<gene>
    <name evidence="2" type="ORF">Cadr_000018506</name>
</gene>
<feature type="compositionally biased region" description="Basic and acidic residues" evidence="1">
    <location>
        <begin position="498"/>
        <end position="524"/>
    </location>
</feature>
<comment type="caution">
    <text evidence="2">The sequence shown here is derived from an EMBL/GenBank/DDBJ whole genome shotgun (WGS) entry which is preliminary data.</text>
</comment>
<feature type="compositionally biased region" description="Basic and acidic residues" evidence="1">
    <location>
        <begin position="1368"/>
        <end position="1378"/>
    </location>
</feature>
<evidence type="ECO:0000313" key="3">
    <source>
        <dbReference type="Proteomes" id="UP000299084"/>
    </source>
</evidence>
<feature type="region of interest" description="Disordered" evidence="1">
    <location>
        <begin position="742"/>
        <end position="809"/>
    </location>
</feature>
<feature type="region of interest" description="Disordered" evidence="1">
    <location>
        <begin position="1294"/>
        <end position="1422"/>
    </location>
</feature>
<feature type="compositionally biased region" description="Basic and acidic residues" evidence="1">
    <location>
        <begin position="639"/>
        <end position="649"/>
    </location>
</feature>
<feature type="compositionally biased region" description="Basic and acidic residues" evidence="1">
    <location>
        <begin position="123"/>
        <end position="139"/>
    </location>
</feature>
<accession>A0A5N4D5G3</accession>
<dbReference type="EMBL" id="JWIN03000016">
    <property type="protein sequence ID" value="KAB1266315.1"/>
    <property type="molecule type" value="Genomic_DNA"/>
</dbReference>
<reference evidence="2 3" key="1">
    <citation type="journal article" date="2019" name="Mol. Ecol. Resour.">
        <title>Improving Illumina assemblies with Hi-C and long reads: an example with the North African dromedary.</title>
        <authorList>
            <person name="Elbers J.P."/>
            <person name="Rogers M.F."/>
            <person name="Perelman P.L."/>
            <person name="Proskuryakova A.A."/>
            <person name="Serdyukova N.A."/>
            <person name="Johnson W.E."/>
            <person name="Horin P."/>
            <person name="Corander J."/>
            <person name="Murphy D."/>
            <person name="Burger P.A."/>
        </authorList>
    </citation>
    <scope>NUCLEOTIDE SEQUENCE [LARGE SCALE GENOMIC DNA]</scope>
    <source>
        <strain evidence="2">Drom800</strain>
        <tissue evidence="2">Blood</tissue>
    </source>
</reference>
<sequence length="1494" mass="158764">MRTLGAMHASAALLTSPRWFWQSRSGSPPPTPARPPSGSHSSPLCADDTLHGLLGSQQQARPSLSGQVPPAHTRVHAHTDMHTLPSPRCVTSWNPGYLPGGVLRKVGRVGRTACAKAWLRKSGTEGVREQGRERKEARAGARRASQGAGSIRFPSENGCRWAEEPGSWSSGCGGGVEMGAQRSGCWRVQEVLLTGRALRCLSTELHCLHTLVLESALESKTSYRKLLWEVCGGRAGQTRQAGEELVYAEQPRGWRIRRCCAGSIRTGGVQSQNHATTDCPAPPEATLSQSPHVSRMAPHQPPRNLGSPCTLPLPEAQHPTESAGPLNLSPRSRPPATGTPLSPRVQRPPPTARADEACGPPGPDPPRLWSSLAACTSRARVRGSAWLRGFTGGPSALNLARHLGWHRTLSCLLPRRLDGSRPPSVILSSPAHPPADHEDGAWSLKLETGMTRKRGYRLADSRYQNGAEVKGNCLLAGLRCPPPPTELGTHPSCSHPLPRLEPDPEPEDRAGEEVRERLGDELSHGGDPPSPRTSQKEEPEQMGTRKQSRRGNTLEKPFLNISELKTDLSLQTGEVPLLTRPHGISGRQAEASDPNGFQGKCELRRRTPPTADLSSHTGCSHKCRRAPGPTSSQTTEHSPSPERTTEGRHTNKQTWAPRRTEEGNGECETRGRCGTCQEHRLPERTALVTRKHTALTPQTPFLGFRSETREPAAAAQGGHREGATFPCFPGWTTATACKLKQEPQEENQNVARAGRSGREGLGEAGQWVLFKDGGSSPGVTRGRRNPSTGLPEAALPPPTAPAGLAAGREPGPGASVPAFILSKKGRFLFAAKPVSLCASTVTGLPSGEGPQGGAGEVGPQSLHLRKEGAGEMPRAEQLSRASSLGHDAPCCPGAPGRSRPRSSGVLTRPLERGPLTMGPSPSHCHTKAPGTTGSPGLAVCPWADNPLSLAFPTCRVGRASGGRPRPWYKVWGPEQQAHHCSHPSPRLHLCCDRGQERTVRVPGHLPCEKLSLQVTKGSPGLSRALRPLGGDPRQAHSPARRLRTHLQRGFWSPRQLQARAPGQASGGQGDPPSPTPTSSPLYGSQVLLDDPSAGWPLPLARAQDLRAHPDWRAALGEQERAGGSQQDLVGSCWKTCVTRPKKDPEILPKGGLAGWRHGDIRGGGSDTGRCVGGVSWGGNAGRGRPLEQGATHLSAGSEPEARNTGRPAFPPRLWENQFQSPSSFWGRPASPGCGRVPPASASSSHAASFLSTATYTDEIAPWGQRSTLGEPLSLRSPWGDVRLVDGFLGHHSPSWMSSSGRGSGTDPEGGPQAGLLGEAAGAPRADTSFPSLPPCHPRRSPAKKEDLRGPGKMPPPAKGGGKVSGRGSTDRGQTDRHAPPSILLTIQPSQQPPPAPPDTRRPVLGDQEATTQPPSPPPAWPGVWCPGNKIRLGRKEEVLLPVVACRGSEQLWADTPTPHTPPAGGPPLPARVRAPLGLDLCPGSITSCTDLNLS</sequence>
<proteinExistence type="predicted"/>
<feature type="region of interest" description="Disordered" evidence="1">
    <location>
        <begin position="20"/>
        <end position="48"/>
    </location>
</feature>
<feature type="region of interest" description="Disordered" evidence="1">
    <location>
        <begin position="1177"/>
        <end position="1212"/>
    </location>
</feature>
<evidence type="ECO:0000313" key="2">
    <source>
        <dbReference type="EMBL" id="KAB1266315.1"/>
    </source>
</evidence>
<feature type="region of interest" description="Disordered" evidence="1">
    <location>
        <begin position="1046"/>
        <end position="1087"/>
    </location>
</feature>
<feature type="region of interest" description="Disordered" evidence="1">
    <location>
        <begin position="867"/>
        <end position="930"/>
    </location>
</feature>
<feature type="region of interest" description="Disordered" evidence="1">
    <location>
        <begin position="486"/>
        <end position="559"/>
    </location>
</feature>
<protein>
    <submittedName>
        <fullName evidence="2">Uncharacterized protein</fullName>
    </submittedName>
</protein>
<feature type="region of interest" description="Disordered" evidence="1">
    <location>
        <begin position="123"/>
        <end position="156"/>
    </location>
</feature>
<name>A0A5N4D5G3_CAMDR</name>
<dbReference type="Proteomes" id="UP000299084">
    <property type="component" value="Unassembled WGS sequence"/>
</dbReference>
<feature type="region of interest" description="Disordered" evidence="1">
    <location>
        <begin position="578"/>
        <end position="672"/>
    </location>
</feature>
<evidence type="ECO:0000256" key="1">
    <source>
        <dbReference type="SAM" id="MobiDB-lite"/>
    </source>
</evidence>
<feature type="region of interest" description="Disordered" evidence="1">
    <location>
        <begin position="267"/>
        <end position="365"/>
    </location>
</feature>
<organism evidence="2 3">
    <name type="scientific">Camelus dromedarius</name>
    <name type="common">Dromedary</name>
    <name type="synonym">Arabian camel</name>
    <dbReference type="NCBI Taxonomy" id="9838"/>
    <lineage>
        <taxon>Eukaryota</taxon>
        <taxon>Metazoa</taxon>
        <taxon>Chordata</taxon>
        <taxon>Craniata</taxon>
        <taxon>Vertebrata</taxon>
        <taxon>Euteleostomi</taxon>
        <taxon>Mammalia</taxon>
        <taxon>Eutheria</taxon>
        <taxon>Laurasiatheria</taxon>
        <taxon>Artiodactyla</taxon>
        <taxon>Tylopoda</taxon>
        <taxon>Camelidae</taxon>
        <taxon>Camelus</taxon>
    </lineage>
</organism>
<keyword evidence="3" id="KW-1185">Reference proteome</keyword>